<keyword evidence="5" id="KW-1185">Reference proteome</keyword>
<evidence type="ECO:0000313" key="5">
    <source>
        <dbReference type="Proteomes" id="UP001589783"/>
    </source>
</evidence>
<dbReference type="Pfam" id="PF01168">
    <property type="entry name" value="Ala_racemase_N"/>
    <property type="match status" value="1"/>
</dbReference>
<dbReference type="PANTHER" id="PTHR28004:SF2">
    <property type="entry name" value="D-SERINE DEHYDRATASE"/>
    <property type="match status" value="1"/>
</dbReference>
<dbReference type="InterPro" id="IPR051466">
    <property type="entry name" value="D-amino_acid_metab_enzyme"/>
</dbReference>
<dbReference type="Gene3D" id="2.40.37.20">
    <property type="entry name" value="D-serine dehydratase-like domain"/>
    <property type="match status" value="1"/>
</dbReference>
<dbReference type="EC" id="5.1.1.1" evidence="4"/>
<gene>
    <name evidence="4" type="ORF">ACFFJD_13025</name>
</gene>
<evidence type="ECO:0000313" key="4">
    <source>
        <dbReference type="EMBL" id="MFC0315773.1"/>
    </source>
</evidence>
<dbReference type="Pfam" id="PF14031">
    <property type="entry name" value="D-ser_dehydrat"/>
    <property type="match status" value="1"/>
</dbReference>
<dbReference type="InterPro" id="IPR029066">
    <property type="entry name" value="PLP-binding_barrel"/>
</dbReference>
<name>A0ABV6HA56_9ACTN</name>
<dbReference type="Proteomes" id="UP001589783">
    <property type="component" value="Unassembled WGS sequence"/>
</dbReference>
<organism evidence="4 5">
    <name type="scientific">Gordonia phosphorivorans</name>
    <dbReference type="NCBI Taxonomy" id="1056982"/>
    <lineage>
        <taxon>Bacteria</taxon>
        <taxon>Bacillati</taxon>
        <taxon>Actinomycetota</taxon>
        <taxon>Actinomycetes</taxon>
        <taxon>Mycobacteriales</taxon>
        <taxon>Gordoniaceae</taxon>
        <taxon>Gordonia</taxon>
    </lineage>
</organism>
<comment type="caution">
    <text evidence="4">The sequence shown here is derived from an EMBL/GenBank/DDBJ whole genome shotgun (WGS) entry which is preliminary data.</text>
</comment>
<reference evidence="4 5" key="1">
    <citation type="submission" date="2024-09" db="EMBL/GenBank/DDBJ databases">
        <authorList>
            <person name="Sun Q."/>
            <person name="Mori K."/>
        </authorList>
    </citation>
    <scope>NUCLEOTIDE SEQUENCE [LARGE SCALE GENOMIC DNA]</scope>
    <source>
        <strain evidence="4 5">CCM 7957</strain>
    </source>
</reference>
<dbReference type="SMART" id="SM01119">
    <property type="entry name" value="D-ser_dehydrat"/>
    <property type="match status" value="1"/>
</dbReference>
<dbReference type="GO" id="GO:0008784">
    <property type="term" value="F:alanine racemase activity"/>
    <property type="evidence" value="ECO:0007669"/>
    <property type="project" value="UniProtKB-EC"/>
</dbReference>
<dbReference type="InterPro" id="IPR026956">
    <property type="entry name" value="D-ser_dehydrat-like_dom"/>
</dbReference>
<accession>A0ABV6HA56</accession>
<protein>
    <submittedName>
        <fullName evidence="4">Alanine racemase</fullName>
        <ecNumber evidence="4">5.1.1.1</ecNumber>
    </submittedName>
</protein>
<dbReference type="RefSeq" id="WP_382364809.1">
    <property type="nucleotide sequence ID" value="NZ_JBHLWV010000022.1"/>
</dbReference>
<keyword evidence="2" id="KW-0456">Lyase</keyword>
<comment type="similarity">
    <text evidence="1">Belongs to the DSD1 family.</text>
</comment>
<keyword evidence="4" id="KW-0413">Isomerase</keyword>
<feature type="domain" description="D-serine dehydratase-like" evidence="3">
    <location>
        <begin position="254"/>
        <end position="347"/>
    </location>
</feature>
<evidence type="ECO:0000256" key="1">
    <source>
        <dbReference type="ARBA" id="ARBA00005323"/>
    </source>
</evidence>
<proteinExistence type="inferred from homology"/>
<evidence type="ECO:0000259" key="3">
    <source>
        <dbReference type="SMART" id="SM01119"/>
    </source>
</evidence>
<dbReference type="SUPFAM" id="SSF51419">
    <property type="entry name" value="PLP-binding barrel"/>
    <property type="match status" value="1"/>
</dbReference>
<evidence type="ECO:0000256" key="2">
    <source>
        <dbReference type="ARBA" id="ARBA00023239"/>
    </source>
</evidence>
<dbReference type="PANTHER" id="PTHR28004">
    <property type="entry name" value="ZGC:162816-RELATED"/>
    <property type="match status" value="1"/>
</dbReference>
<sequence>MTETPLIETPPIDTPYLLVDDAVLRRNLRALAERAAASGLQVRPHAKTHKCAQVARRQLDCGATGFTVATIGEAEAFADAGFTDLFIAYPLWLTEGKAARLRSLARRATLRLAVDSVDGAQQMAALLGSAPVEVLIEVDSGMRRSGTQPEHAGAVAEAAATAGLPVVGVFTFPGHGYGPGSARADAARQEAEALAAAAESLRRHRIEPTVISGGSTPTVAFADAGVLTEIRPGVYPFNDAQQLEIGSCTWSEVALVAVATVVGRDGGRIVLDAGSKTLGADRPAWATGFGRLPEFPDARIVSLSEHHAVVELPPDTKPLPALGDRVRVIPNHVCSAVNLADELLAQTADGIEAWPIIARGANH</sequence>
<dbReference type="InterPro" id="IPR042208">
    <property type="entry name" value="D-ser_dehydrat-like_sf"/>
</dbReference>
<dbReference type="InterPro" id="IPR001608">
    <property type="entry name" value="Ala_racemase_N"/>
</dbReference>
<dbReference type="Gene3D" id="3.20.20.10">
    <property type="entry name" value="Alanine racemase"/>
    <property type="match status" value="1"/>
</dbReference>
<dbReference type="EMBL" id="JBHLWV010000022">
    <property type="protein sequence ID" value="MFC0315773.1"/>
    <property type="molecule type" value="Genomic_DNA"/>
</dbReference>